<proteinExistence type="predicted"/>
<dbReference type="SUPFAM" id="SSF69318">
    <property type="entry name" value="Integrin alpha N-terminal domain"/>
    <property type="match status" value="1"/>
</dbReference>
<dbReference type="AlphaFoldDB" id="A0A1G7BBD9"/>
<feature type="chain" id="PRO_5010281451" evidence="3">
    <location>
        <begin position="37"/>
        <end position="1031"/>
    </location>
</feature>
<feature type="region of interest" description="Disordered" evidence="2">
    <location>
        <begin position="41"/>
        <end position="63"/>
    </location>
</feature>
<feature type="compositionally biased region" description="Polar residues" evidence="2">
    <location>
        <begin position="248"/>
        <end position="260"/>
    </location>
</feature>
<evidence type="ECO:0000256" key="1">
    <source>
        <dbReference type="ARBA" id="ARBA00022729"/>
    </source>
</evidence>
<dbReference type="InterPro" id="IPR028994">
    <property type="entry name" value="Integrin_alpha_N"/>
</dbReference>
<accession>A0A1G7BBD9</accession>
<keyword evidence="1 3" id="KW-0732">Signal</keyword>
<dbReference type="Pfam" id="PF13517">
    <property type="entry name" value="FG-GAP_3"/>
    <property type="match status" value="1"/>
</dbReference>
<evidence type="ECO:0000256" key="2">
    <source>
        <dbReference type="SAM" id="MobiDB-lite"/>
    </source>
</evidence>
<feature type="signal peptide" evidence="3">
    <location>
        <begin position="1"/>
        <end position="36"/>
    </location>
</feature>
<dbReference type="InterPro" id="IPR013517">
    <property type="entry name" value="FG-GAP"/>
</dbReference>
<gene>
    <name evidence="4" type="ORF">SAMN05216505_12235</name>
</gene>
<feature type="compositionally biased region" description="Basic and acidic residues" evidence="2">
    <location>
        <begin position="52"/>
        <end position="63"/>
    </location>
</feature>
<dbReference type="Proteomes" id="UP000182100">
    <property type="component" value="Unassembled WGS sequence"/>
</dbReference>
<evidence type="ECO:0000313" key="5">
    <source>
        <dbReference type="Proteomes" id="UP000182100"/>
    </source>
</evidence>
<reference evidence="5" key="1">
    <citation type="submission" date="2016-10" db="EMBL/GenBank/DDBJ databases">
        <authorList>
            <person name="Varghese N."/>
            <person name="Submissions S."/>
        </authorList>
    </citation>
    <scope>NUCLEOTIDE SEQUENCE [LARGE SCALE GENOMIC DNA]</scope>
    <source>
        <strain evidence="5">CGMCC 4.3504</strain>
    </source>
</reference>
<organism evidence="4 5">
    <name type="scientific">Streptomyces prasinopilosus</name>
    <dbReference type="NCBI Taxonomy" id="67344"/>
    <lineage>
        <taxon>Bacteria</taxon>
        <taxon>Bacillati</taxon>
        <taxon>Actinomycetota</taxon>
        <taxon>Actinomycetes</taxon>
        <taxon>Kitasatosporales</taxon>
        <taxon>Streptomycetaceae</taxon>
        <taxon>Streptomyces</taxon>
    </lineage>
</organism>
<sequence length="1031" mass="110628">MRFRLTKTRCRWGDRTAFAGIVSSMAIVLSTVPALAVDAGTSPRGATVTEGHSADDSSALKEAAETGEPVEVLARRTEASQVFANPSGTFTEERYATAQWARQGNRLVDIDTALHQQNDGTVSPKATTVGLEFSGGGDGPLATIRRDGRSISLTWPSPLPKPSISGDTVTYPDVLPDVDLKLRASSSGFAQLLVVKTAEAATNPELQTVSYAMSSNGVEVAADEHGNIRAVNPGGQEVFTAPTPRMWDSSSDPGTQTQLLRTADKPVPGPQPSDEFEPAPGAQQTAMPVEVADGRLTLTPDADLMTGEDTTYPVYIDPYVDGSRYSWTIAYKKYPNTSYFNGAGWSGSTTSTARAGYENETNGLARSYFRMNTKNLWSSRKQVVKSTFRIKNTWSWSCTAKPVELWRSTAITSSSTWNNRPTRREKMATVTDAKGWGSSCPAGNLAFNVTPGSQDAAASKWNTITFELAASNESDVYGWKRFDAKSAVLSTEYNTYPKEATGLDTDPSTKNSAGCGNTAPYGLIGNTDIYLTAKGTDPDGSKVNVKFHLWATGHHPNDDPNGVMIVDKTIGVTSGTVARLKVTKATLTPYLSVANGNFSWKAQVNDGSLYSDWTPTQGAPGCRFVFDPTRPSTPPSITSSQFPDGNDGWPAVTGRVRTQGTFSIASNGVSDVVKYEYWTDEDPTVRSATPSSSGGTVSIKITPTTTGANQLYARSLDKAGNKSDQAVYLFYVNGPKEADKPGDINGDGHPDLYGVAQDGTLDRFYGAGDGTVTQAASPASSLSWSSAKITHRGDWTGDGYEDLISLKRDNTANSDRLWIHPNTGYGFACSNCSGDENDQRELTVYDPANNHWQAADQILAVGDVDGPLDIDSDGIADIPGYPDLLVEQDGLLWLYFGAPDYRLDTDREPILIGSAGWADMDLFAPGDTNGDGRVDLGARDRNTGSVYIYRGTSDDGDGLTDHTTKIQAGTEFSPAVNPLITSPGDADSSGAFDVWYTRSSTNILVAYLDLGTANKRKVEMTNDWTGYRAIS</sequence>
<evidence type="ECO:0000313" key="4">
    <source>
        <dbReference type="EMBL" id="SDE24389.1"/>
    </source>
</evidence>
<feature type="region of interest" description="Disordered" evidence="2">
    <location>
        <begin position="242"/>
        <end position="284"/>
    </location>
</feature>
<keyword evidence="5" id="KW-1185">Reference proteome</keyword>
<dbReference type="EMBL" id="FMZK01000022">
    <property type="protein sequence ID" value="SDE24389.1"/>
    <property type="molecule type" value="Genomic_DNA"/>
</dbReference>
<dbReference type="STRING" id="67344.SAMN05216505_12235"/>
<protein>
    <submittedName>
        <fullName evidence="4">Repeat domain-containing protein</fullName>
    </submittedName>
</protein>
<evidence type="ECO:0000256" key="3">
    <source>
        <dbReference type="SAM" id="SignalP"/>
    </source>
</evidence>
<name>A0A1G7BBD9_9ACTN</name>